<evidence type="ECO:0000313" key="4">
    <source>
        <dbReference type="EMBL" id="TPD61394.1"/>
    </source>
</evidence>
<evidence type="ECO:0000256" key="1">
    <source>
        <dbReference type="ARBA" id="ARBA00010613"/>
    </source>
</evidence>
<evidence type="ECO:0000256" key="2">
    <source>
        <dbReference type="ARBA" id="ARBA00022801"/>
    </source>
</evidence>
<dbReference type="PROSITE" id="PS01227">
    <property type="entry name" value="UPF0012"/>
    <property type="match status" value="1"/>
</dbReference>
<feature type="domain" description="CN hydrolase" evidence="3">
    <location>
        <begin position="6"/>
        <end position="252"/>
    </location>
</feature>
<keyword evidence="5" id="KW-1185">Reference proteome</keyword>
<sequence length="275" mass="29899">MTGDKFTIGLVQMTSSNEVAENVAAAEVFIREAAAGGAQLVMTPECTSLLELGRKALFAKIHVQDEESAVRRFSALAEELGIWLVIGSMPILVGDKVANRCFVFGPDGVLEQIYDKIHMFDVDLPNGEQYRESRSYQAGEQAVLADLPWGRMGLTICYDLRFPYLFRKLAQAGATMLSVPAAFTQQTGEAHWHTLLRARAIENGAFVFAPAQTGTHASGRKTYGHSLVIDPWGKILADGGTEPGVSLAEIDLTLVEAARTNIPSLQHDRPVKDPA</sequence>
<proteinExistence type="inferred from homology"/>
<dbReference type="InterPro" id="IPR045254">
    <property type="entry name" value="Nit1/2_C-N_Hydrolase"/>
</dbReference>
<evidence type="ECO:0000313" key="5">
    <source>
        <dbReference type="Proteomes" id="UP000319148"/>
    </source>
</evidence>
<dbReference type="OrthoDB" id="9811121at2"/>
<gene>
    <name evidence="4" type="ORF">FIV46_04080</name>
</gene>
<dbReference type="Pfam" id="PF00795">
    <property type="entry name" value="CN_hydrolase"/>
    <property type="match status" value="1"/>
</dbReference>
<dbReference type="PANTHER" id="PTHR23088">
    <property type="entry name" value="NITRILASE-RELATED"/>
    <property type="match status" value="1"/>
</dbReference>
<evidence type="ECO:0000259" key="3">
    <source>
        <dbReference type="PROSITE" id="PS50263"/>
    </source>
</evidence>
<dbReference type="Proteomes" id="UP000319148">
    <property type="component" value="Unassembled WGS sequence"/>
</dbReference>
<dbReference type="InterPro" id="IPR003010">
    <property type="entry name" value="C-N_Hydrolase"/>
</dbReference>
<comment type="similarity">
    <text evidence="1">Belongs to the carbon-nitrogen hydrolase superfamily. NIT1/NIT2 family.</text>
</comment>
<name>A0A501PN69_9PROT</name>
<dbReference type="InterPro" id="IPR036526">
    <property type="entry name" value="C-N_Hydrolase_sf"/>
</dbReference>
<accession>A0A501PN69</accession>
<dbReference type="InterPro" id="IPR001110">
    <property type="entry name" value="UPF0012_CS"/>
</dbReference>
<dbReference type="EMBL" id="VFIY01000005">
    <property type="protein sequence ID" value="TPD61394.1"/>
    <property type="molecule type" value="Genomic_DNA"/>
</dbReference>
<dbReference type="CDD" id="cd07572">
    <property type="entry name" value="nit"/>
    <property type="match status" value="1"/>
</dbReference>
<dbReference type="PROSITE" id="PS50263">
    <property type="entry name" value="CN_HYDROLASE"/>
    <property type="match status" value="1"/>
</dbReference>
<dbReference type="PANTHER" id="PTHR23088:SF27">
    <property type="entry name" value="DEAMINATED GLUTATHIONE AMIDASE"/>
    <property type="match status" value="1"/>
</dbReference>
<dbReference type="RefSeq" id="WP_139938692.1">
    <property type="nucleotide sequence ID" value="NZ_JBHSYP010000003.1"/>
</dbReference>
<protein>
    <submittedName>
        <fullName evidence="4">Carbon-nitrogen hydrolase family protein</fullName>
    </submittedName>
</protein>
<keyword evidence="2 4" id="KW-0378">Hydrolase</keyword>
<dbReference type="GO" id="GO:0016811">
    <property type="term" value="F:hydrolase activity, acting on carbon-nitrogen (but not peptide) bonds, in linear amides"/>
    <property type="evidence" value="ECO:0007669"/>
    <property type="project" value="InterPro"/>
</dbReference>
<reference evidence="5" key="1">
    <citation type="submission" date="2019-06" db="EMBL/GenBank/DDBJ databases">
        <title>The complete genome of Emcibacter congregatus ZYLT.</title>
        <authorList>
            <person name="Zhao Z."/>
        </authorList>
    </citation>
    <scope>NUCLEOTIDE SEQUENCE [LARGE SCALE GENOMIC DNA]</scope>
    <source>
        <strain evidence="5">MCCC 1A06723</strain>
    </source>
</reference>
<dbReference type="SUPFAM" id="SSF56317">
    <property type="entry name" value="Carbon-nitrogen hydrolase"/>
    <property type="match status" value="1"/>
</dbReference>
<organism evidence="4 5">
    <name type="scientific">Emcibacter nanhaiensis</name>
    <dbReference type="NCBI Taxonomy" id="1505037"/>
    <lineage>
        <taxon>Bacteria</taxon>
        <taxon>Pseudomonadati</taxon>
        <taxon>Pseudomonadota</taxon>
        <taxon>Alphaproteobacteria</taxon>
        <taxon>Emcibacterales</taxon>
        <taxon>Emcibacteraceae</taxon>
        <taxon>Emcibacter</taxon>
    </lineage>
</organism>
<dbReference type="AlphaFoldDB" id="A0A501PN69"/>
<dbReference type="Gene3D" id="3.60.110.10">
    <property type="entry name" value="Carbon-nitrogen hydrolase"/>
    <property type="match status" value="1"/>
</dbReference>
<comment type="caution">
    <text evidence="4">The sequence shown here is derived from an EMBL/GenBank/DDBJ whole genome shotgun (WGS) entry which is preliminary data.</text>
</comment>